<organism evidence="1 2">
    <name type="scientific">Magnetospirillum molischianum DSM 120</name>
    <dbReference type="NCBI Taxonomy" id="1150626"/>
    <lineage>
        <taxon>Bacteria</taxon>
        <taxon>Pseudomonadati</taxon>
        <taxon>Pseudomonadota</taxon>
        <taxon>Alphaproteobacteria</taxon>
        <taxon>Rhodospirillales</taxon>
        <taxon>Rhodospirillaceae</taxon>
        <taxon>Magnetospirillum</taxon>
    </lineage>
</organism>
<comment type="caution">
    <text evidence="1">The sequence shown here is derived from an EMBL/GenBank/DDBJ whole genome shotgun (WGS) entry which is preliminary data.</text>
</comment>
<protein>
    <submittedName>
        <fullName evidence="1">Uncharacterized protein</fullName>
    </submittedName>
</protein>
<gene>
    <name evidence="1" type="ORF">PHAMO_180085</name>
</gene>
<accession>H8FP28</accession>
<proteinExistence type="predicted"/>
<dbReference type="Proteomes" id="UP000004169">
    <property type="component" value="Unassembled WGS sequence"/>
</dbReference>
<evidence type="ECO:0000313" key="1">
    <source>
        <dbReference type="EMBL" id="CCG40116.1"/>
    </source>
</evidence>
<dbReference type="AlphaFoldDB" id="H8FP28"/>
<reference evidence="1 2" key="1">
    <citation type="journal article" date="2012" name="J. Bacteriol.">
        <title>Draft Genome Sequence of the Purple Photosynthetic Bacterium Phaeospirillum molischianum DSM120, a Particularly Versatile Bacterium.</title>
        <authorList>
            <person name="Duquesne K."/>
            <person name="Prima V."/>
            <person name="Ji B."/>
            <person name="Rouy Z."/>
            <person name="Medigue C."/>
            <person name="Talla E."/>
            <person name="Sturgis J.N."/>
        </authorList>
    </citation>
    <scope>NUCLEOTIDE SEQUENCE [LARGE SCALE GENOMIC DNA]</scope>
    <source>
        <strain evidence="2">DSM120</strain>
    </source>
</reference>
<name>H8FP28_MAGML</name>
<dbReference type="EMBL" id="CAHP01000010">
    <property type="protein sequence ID" value="CCG40116.1"/>
    <property type="molecule type" value="Genomic_DNA"/>
</dbReference>
<keyword evidence="2" id="KW-1185">Reference proteome</keyword>
<dbReference type="OrthoDB" id="10009392at2"/>
<dbReference type="RefSeq" id="WP_002726114.1">
    <property type="nucleotide sequence ID" value="NZ_CAHP01000010.1"/>
</dbReference>
<sequence length="68" mass="7526">MADPNTTAPDLATENARIRALYLEAESDLTDSRREGDRLRDLNAKLAAAISRYDQYRAAIAASRDEEG</sequence>
<dbReference type="STRING" id="1150626.PHAMO_180085"/>
<evidence type="ECO:0000313" key="2">
    <source>
        <dbReference type="Proteomes" id="UP000004169"/>
    </source>
</evidence>